<comment type="caution">
    <text evidence="2">The sequence shown here is derived from an EMBL/GenBank/DDBJ whole genome shotgun (WGS) entry which is preliminary data.</text>
</comment>
<accession>A0ABN1CXF5</accession>
<sequence length="74" mass="7661">MPKAMGGCGGSCGAHERKARKPRQLLHGAALWAESPGRSRVAPGHAPRRPIGPMDYAQSWPCSVAIASSVVAAV</sequence>
<dbReference type="EMBL" id="BAAABZ010000022">
    <property type="protein sequence ID" value="GAA0528704.1"/>
    <property type="molecule type" value="Genomic_DNA"/>
</dbReference>
<evidence type="ECO:0000256" key="1">
    <source>
        <dbReference type="SAM" id="MobiDB-lite"/>
    </source>
</evidence>
<gene>
    <name evidence="2" type="ORF">GCM10010390_33680</name>
</gene>
<feature type="compositionally biased region" description="Gly residues" evidence="1">
    <location>
        <begin position="1"/>
        <end position="12"/>
    </location>
</feature>
<feature type="region of interest" description="Disordered" evidence="1">
    <location>
        <begin position="1"/>
        <end position="20"/>
    </location>
</feature>
<organism evidence="2 3">
    <name type="scientific">Streptomyces mordarskii</name>
    <dbReference type="NCBI Taxonomy" id="1226758"/>
    <lineage>
        <taxon>Bacteria</taxon>
        <taxon>Bacillati</taxon>
        <taxon>Actinomycetota</taxon>
        <taxon>Actinomycetes</taxon>
        <taxon>Kitasatosporales</taxon>
        <taxon>Streptomycetaceae</taxon>
        <taxon>Streptomyces</taxon>
    </lineage>
</organism>
<reference evidence="2 3" key="1">
    <citation type="journal article" date="2019" name="Int. J. Syst. Evol. Microbiol.">
        <title>The Global Catalogue of Microorganisms (GCM) 10K type strain sequencing project: providing services to taxonomists for standard genome sequencing and annotation.</title>
        <authorList>
            <consortium name="The Broad Institute Genomics Platform"/>
            <consortium name="The Broad Institute Genome Sequencing Center for Infectious Disease"/>
            <person name="Wu L."/>
            <person name="Ma J."/>
        </authorList>
    </citation>
    <scope>NUCLEOTIDE SEQUENCE [LARGE SCALE GENOMIC DNA]</scope>
    <source>
        <strain evidence="2 3">JCM 5052</strain>
    </source>
</reference>
<evidence type="ECO:0000313" key="3">
    <source>
        <dbReference type="Proteomes" id="UP001501576"/>
    </source>
</evidence>
<proteinExistence type="predicted"/>
<name>A0ABN1CXF5_9ACTN</name>
<evidence type="ECO:0000313" key="2">
    <source>
        <dbReference type="EMBL" id="GAA0528704.1"/>
    </source>
</evidence>
<keyword evidence="3" id="KW-1185">Reference proteome</keyword>
<protein>
    <submittedName>
        <fullName evidence="2">Uncharacterized protein</fullName>
    </submittedName>
</protein>
<dbReference type="Proteomes" id="UP001501576">
    <property type="component" value="Unassembled WGS sequence"/>
</dbReference>